<sequence>MDHVETAISGDPPHNQHPNADIIAYTSKILSKGPRCSCLL</sequence>
<name>A0A0E9QAB2_ANGAN</name>
<organism evidence="1">
    <name type="scientific">Anguilla anguilla</name>
    <name type="common">European freshwater eel</name>
    <name type="synonym">Muraena anguilla</name>
    <dbReference type="NCBI Taxonomy" id="7936"/>
    <lineage>
        <taxon>Eukaryota</taxon>
        <taxon>Metazoa</taxon>
        <taxon>Chordata</taxon>
        <taxon>Craniata</taxon>
        <taxon>Vertebrata</taxon>
        <taxon>Euteleostomi</taxon>
        <taxon>Actinopterygii</taxon>
        <taxon>Neopterygii</taxon>
        <taxon>Teleostei</taxon>
        <taxon>Anguilliformes</taxon>
        <taxon>Anguillidae</taxon>
        <taxon>Anguilla</taxon>
    </lineage>
</organism>
<evidence type="ECO:0000313" key="1">
    <source>
        <dbReference type="EMBL" id="JAH13719.1"/>
    </source>
</evidence>
<protein>
    <submittedName>
        <fullName evidence="1">Uncharacterized protein</fullName>
    </submittedName>
</protein>
<dbReference type="AlphaFoldDB" id="A0A0E9QAB2"/>
<proteinExistence type="predicted"/>
<reference evidence="1" key="1">
    <citation type="submission" date="2014-11" db="EMBL/GenBank/DDBJ databases">
        <authorList>
            <person name="Amaro Gonzalez C."/>
        </authorList>
    </citation>
    <scope>NUCLEOTIDE SEQUENCE</scope>
</reference>
<reference evidence="1" key="2">
    <citation type="journal article" date="2015" name="Fish Shellfish Immunol.">
        <title>Early steps in the European eel (Anguilla anguilla)-Vibrio vulnificus interaction in the gills: Role of the RtxA13 toxin.</title>
        <authorList>
            <person name="Callol A."/>
            <person name="Pajuelo D."/>
            <person name="Ebbesson L."/>
            <person name="Teles M."/>
            <person name="MacKenzie S."/>
            <person name="Amaro C."/>
        </authorList>
    </citation>
    <scope>NUCLEOTIDE SEQUENCE</scope>
</reference>
<dbReference type="EMBL" id="GBXM01094858">
    <property type="protein sequence ID" value="JAH13719.1"/>
    <property type="molecule type" value="Transcribed_RNA"/>
</dbReference>
<accession>A0A0E9QAB2</accession>